<dbReference type="RefSeq" id="WP_043374606.1">
    <property type="nucleotide sequence ID" value="NZ_CP006704.1"/>
</dbReference>
<evidence type="ECO:0000313" key="6">
    <source>
        <dbReference type="EMBL" id="AIJ48472.1"/>
    </source>
</evidence>
<sequence>MNIKTFDLNLLRVFAAIYAERNVSRAAITAGLSQPAMSNALLRLRKACSDTLFVRTTGGMEPTALAEELIGPVRRALAILQQTLERPHGFDPRESERTFKILMSDAGEAIVLPRLISEVLREAPHVRIESLRRPNEEYLQLLQSGEADLAIGNLAFLKSGFYQQRLFGDPYCCLVRKRHPSIRSDFTLQQFLQAQHVAVATGHADDLVERALSKMRAKRKVILRVTHYHVAADVVERSNLVVTVPRNAARNVRGVQILPVPLKIPAADVRQFWHRRAHRDPANQWLRGVVAKLVFD</sequence>
<dbReference type="GeneID" id="69561541"/>
<evidence type="ECO:0000256" key="1">
    <source>
        <dbReference type="ARBA" id="ARBA00009437"/>
    </source>
</evidence>
<comment type="similarity">
    <text evidence="1">Belongs to the LysR transcriptional regulatory family.</text>
</comment>
<dbReference type="GO" id="GO:0003700">
    <property type="term" value="F:DNA-binding transcription factor activity"/>
    <property type="evidence" value="ECO:0007669"/>
    <property type="project" value="InterPro"/>
</dbReference>
<name>A0A076PYJ7_COMTE</name>
<dbReference type="Gene3D" id="3.40.190.10">
    <property type="entry name" value="Periplasmic binding protein-like II"/>
    <property type="match status" value="2"/>
</dbReference>
<gene>
    <name evidence="6" type="ORF">O987_21920</name>
</gene>
<reference evidence="6 7" key="1">
    <citation type="journal article" date="2014" name="Genome Announc.">
        <title>Complete Genome Sequence of Polychlorinated Biphenyl Degrader Comamonas testosteroni TK102 (NBRC 109938).</title>
        <authorList>
            <person name="Fukuda K."/>
            <person name="Hosoyama A."/>
            <person name="Tsuchikane K."/>
            <person name="Ohji S."/>
            <person name="Yamazoe A."/>
            <person name="Fujita N."/>
            <person name="Shintani M."/>
            <person name="Kimbara K."/>
        </authorList>
    </citation>
    <scope>NUCLEOTIDE SEQUENCE [LARGE SCALE GENOMIC DNA]</scope>
    <source>
        <strain evidence="6">TK102</strain>
    </source>
</reference>
<dbReference type="HOGENOM" id="CLU_039613_39_0_4"/>
<dbReference type="EMBL" id="CP006704">
    <property type="protein sequence ID" value="AIJ48472.1"/>
    <property type="molecule type" value="Genomic_DNA"/>
</dbReference>
<dbReference type="Pfam" id="PF00126">
    <property type="entry name" value="HTH_1"/>
    <property type="match status" value="1"/>
</dbReference>
<dbReference type="PROSITE" id="PS50931">
    <property type="entry name" value="HTH_LYSR"/>
    <property type="match status" value="1"/>
</dbReference>
<feature type="domain" description="HTH lysR-type" evidence="5">
    <location>
        <begin position="6"/>
        <end position="63"/>
    </location>
</feature>
<keyword evidence="4" id="KW-0804">Transcription</keyword>
<keyword evidence="3" id="KW-0238">DNA-binding</keyword>
<dbReference type="KEGG" id="ctes:O987_21920"/>
<evidence type="ECO:0000256" key="2">
    <source>
        <dbReference type="ARBA" id="ARBA00023015"/>
    </source>
</evidence>
<dbReference type="PANTHER" id="PTHR30118">
    <property type="entry name" value="HTH-TYPE TRANSCRIPTIONAL REGULATOR LEUO-RELATED"/>
    <property type="match status" value="1"/>
</dbReference>
<evidence type="ECO:0000259" key="5">
    <source>
        <dbReference type="PROSITE" id="PS50931"/>
    </source>
</evidence>
<protein>
    <submittedName>
        <fullName evidence="6">LysR family transcriptional regulator</fullName>
    </submittedName>
</protein>
<dbReference type="Proteomes" id="UP000028782">
    <property type="component" value="Chromosome"/>
</dbReference>
<accession>A0A076PYJ7</accession>
<evidence type="ECO:0000256" key="4">
    <source>
        <dbReference type="ARBA" id="ARBA00023163"/>
    </source>
</evidence>
<organism evidence="6 7">
    <name type="scientific">Comamonas testosteroni TK102</name>
    <dbReference type="NCBI Taxonomy" id="1392005"/>
    <lineage>
        <taxon>Bacteria</taxon>
        <taxon>Pseudomonadati</taxon>
        <taxon>Pseudomonadota</taxon>
        <taxon>Betaproteobacteria</taxon>
        <taxon>Burkholderiales</taxon>
        <taxon>Comamonadaceae</taxon>
        <taxon>Comamonas</taxon>
    </lineage>
</organism>
<dbReference type="CDD" id="cd08459">
    <property type="entry name" value="PBP2_DntR_NahR_LinR_like"/>
    <property type="match status" value="1"/>
</dbReference>
<dbReference type="InterPro" id="IPR036388">
    <property type="entry name" value="WH-like_DNA-bd_sf"/>
</dbReference>
<dbReference type="Gene3D" id="1.10.10.10">
    <property type="entry name" value="Winged helix-like DNA-binding domain superfamily/Winged helix DNA-binding domain"/>
    <property type="match status" value="1"/>
</dbReference>
<dbReference type="PANTHER" id="PTHR30118:SF15">
    <property type="entry name" value="TRANSCRIPTIONAL REGULATORY PROTEIN"/>
    <property type="match status" value="1"/>
</dbReference>
<dbReference type="GO" id="GO:0003677">
    <property type="term" value="F:DNA binding"/>
    <property type="evidence" value="ECO:0007669"/>
    <property type="project" value="UniProtKB-KW"/>
</dbReference>
<dbReference type="SUPFAM" id="SSF46785">
    <property type="entry name" value="Winged helix' DNA-binding domain"/>
    <property type="match status" value="1"/>
</dbReference>
<dbReference type="Pfam" id="PF03466">
    <property type="entry name" value="LysR_substrate"/>
    <property type="match status" value="1"/>
</dbReference>
<dbReference type="AlphaFoldDB" id="A0A076PYJ7"/>
<evidence type="ECO:0000313" key="7">
    <source>
        <dbReference type="Proteomes" id="UP000028782"/>
    </source>
</evidence>
<dbReference type="InterPro" id="IPR036390">
    <property type="entry name" value="WH_DNA-bd_sf"/>
</dbReference>
<proteinExistence type="inferred from homology"/>
<evidence type="ECO:0000256" key="3">
    <source>
        <dbReference type="ARBA" id="ARBA00023125"/>
    </source>
</evidence>
<dbReference type="InterPro" id="IPR000847">
    <property type="entry name" value="LysR_HTH_N"/>
</dbReference>
<dbReference type="InterPro" id="IPR005119">
    <property type="entry name" value="LysR_subst-bd"/>
</dbReference>
<keyword evidence="2" id="KW-0805">Transcription regulation</keyword>
<dbReference type="SUPFAM" id="SSF53850">
    <property type="entry name" value="Periplasmic binding protein-like II"/>
    <property type="match status" value="1"/>
</dbReference>
<dbReference type="InterPro" id="IPR050389">
    <property type="entry name" value="LysR-type_TF"/>
</dbReference>